<evidence type="ECO:0000313" key="4">
    <source>
        <dbReference type="EMBL" id="AOZ08344.1"/>
    </source>
</evidence>
<evidence type="ECO:0000259" key="3">
    <source>
        <dbReference type="Pfam" id="PF03061"/>
    </source>
</evidence>
<dbReference type="Pfam" id="PF03061">
    <property type="entry name" value="4HBT"/>
    <property type="match status" value="1"/>
</dbReference>
<keyword evidence="2" id="KW-0378">Hydrolase</keyword>
<dbReference type="RefSeq" id="WP_071017542.1">
    <property type="nucleotide sequence ID" value="NZ_CP017755.1"/>
</dbReference>
<organism evidence="4 5">
    <name type="scientific">Cupriavidus malaysiensis</name>
    <dbReference type="NCBI Taxonomy" id="367825"/>
    <lineage>
        <taxon>Bacteria</taxon>
        <taxon>Pseudomonadati</taxon>
        <taxon>Pseudomonadota</taxon>
        <taxon>Betaproteobacteria</taxon>
        <taxon>Burkholderiales</taxon>
        <taxon>Burkholderiaceae</taxon>
        <taxon>Cupriavidus</taxon>
    </lineage>
</organism>
<dbReference type="InterPro" id="IPR003736">
    <property type="entry name" value="PAAI_dom"/>
</dbReference>
<proteinExistence type="inferred from homology"/>
<sequence length="146" mass="15465">MQQPSELPANAFAGEAPGVLFGLPMPMARAFGLRGEAIGNDQARVRMQHNTDYTNSRGDVHGGAIATLLDCALSCAARSHDPARYGVVTVDLTVHFIAPGRGDVIGLGFCERRGRALSFVRGEVRDEAGELLALATGTFKLVERAA</sequence>
<dbReference type="PANTHER" id="PTHR21660:SF1">
    <property type="entry name" value="ACYL-COENZYME A THIOESTERASE 13"/>
    <property type="match status" value="1"/>
</dbReference>
<evidence type="ECO:0000256" key="2">
    <source>
        <dbReference type="ARBA" id="ARBA00022801"/>
    </source>
</evidence>
<protein>
    <submittedName>
        <fullName evidence="4">Phenylacetic acid degradation-like protein</fullName>
    </submittedName>
</protein>
<dbReference type="PANTHER" id="PTHR21660">
    <property type="entry name" value="THIOESTERASE SUPERFAMILY MEMBER-RELATED"/>
    <property type="match status" value="1"/>
</dbReference>
<dbReference type="InterPro" id="IPR039298">
    <property type="entry name" value="ACOT13"/>
</dbReference>
<name>A0ABN4TVE0_9BURK</name>
<dbReference type="Proteomes" id="UP000177515">
    <property type="component" value="Chromosome 2"/>
</dbReference>
<dbReference type="InterPro" id="IPR029069">
    <property type="entry name" value="HotDog_dom_sf"/>
</dbReference>
<keyword evidence="5" id="KW-1185">Reference proteome</keyword>
<comment type="similarity">
    <text evidence="1">Belongs to the thioesterase PaaI family.</text>
</comment>
<dbReference type="Gene3D" id="3.10.129.10">
    <property type="entry name" value="Hotdog Thioesterase"/>
    <property type="match status" value="1"/>
</dbReference>
<reference evidence="4 5" key="1">
    <citation type="submission" date="2016-10" db="EMBL/GenBank/DDBJ databases">
        <title>Complete genome sequences of three Cupriavidus strains isolated from various Malaysian environments.</title>
        <authorList>
            <person name="Abdullah A.A.-A."/>
            <person name="Shafie N.A.H."/>
            <person name="Lau N.S."/>
        </authorList>
    </citation>
    <scope>NUCLEOTIDE SEQUENCE [LARGE SCALE GENOMIC DNA]</scope>
    <source>
        <strain evidence="4 5">USMAA1020</strain>
    </source>
</reference>
<evidence type="ECO:0000313" key="5">
    <source>
        <dbReference type="Proteomes" id="UP000177515"/>
    </source>
</evidence>
<evidence type="ECO:0000256" key="1">
    <source>
        <dbReference type="ARBA" id="ARBA00008324"/>
    </source>
</evidence>
<dbReference type="EMBL" id="CP017755">
    <property type="protein sequence ID" value="AOZ08344.1"/>
    <property type="molecule type" value="Genomic_DNA"/>
</dbReference>
<dbReference type="InterPro" id="IPR006683">
    <property type="entry name" value="Thioestr_dom"/>
</dbReference>
<feature type="domain" description="Thioesterase" evidence="3">
    <location>
        <begin position="58"/>
        <end position="132"/>
    </location>
</feature>
<accession>A0ABN4TVE0</accession>
<gene>
    <name evidence="4" type="ORF">BKK80_20405</name>
</gene>
<dbReference type="SUPFAM" id="SSF54637">
    <property type="entry name" value="Thioesterase/thiol ester dehydrase-isomerase"/>
    <property type="match status" value="1"/>
</dbReference>
<dbReference type="NCBIfam" id="TIGR00369">
    <property type="entry name" value="unchar_dom_1"/>
    <property type="match status" value="1"/>
</dbReference>
<dbReference type="CDD" id="cd03443">
    <property type="entry name" value="PaaI_thioesterase"/>
    <property type="match status" value="1"/>
</dbReference>